<dbReference type="AlphaFoldDB" id="A0A6V7VNE5"/>
<evidence type="ECO:0000256" key="1">
    <source>
        <dbReference type="ARBA" id="ARBA00010883"/>
    </source>
</evidence>
<dbReference type="GO" id="GO:0034498">
    <property type="term" value="P:early endosome to Golgi transport"/>
    <property type="evidence" value="ECO:0007669"/>
    <property type="project" value="TreeGrafter"/>
</dbReference>
<comment type="caution">
    <text evidence="4">The sequence shown here is derived from an EMBL/GenBank/DDBJ whole genome shotgun (WGS) entry which is preliminary data.</text>
</comment>
<dbReference type="InterPro" id="IPR027267">
    <property type="entry name" value="AH/BAR_dom_sf"/>
</dbReference>
<proteinExistence type="inferred from homology"/>
<dbReference type="GO" id="GO:0010008">
    <property type="term" value="C:endosome membrane"/>
    <property type="evidence" value="ECO:0007669"/>
    <property type="project" value="TreeGrafter"/>
</dbReference>
<dbReference type="InterPro" id="IPR036871">
    <property type="entry name" value="PX_dom_sf"/>
</dbReference>
<organism evidence="4 5">
    <name type="scientific">Meloidogyne enterolobii</name>
    <name type="common">Root-knot nematode worm</name>
    <name type="synonym">Meloidogyne mayaguensis</name>
    <dbReference type="NCBI Taxonomy" id="390850"/>
    <lineage>
        <taxon>Eukaryota</taxon>
        <taxon>Metazoa</taxon>
        <taxon>Ecdysozoa</taxon>
        <taxon>Nematoda</taxon>
        <taxon>Chromadorea</taxon>
        <taxon>Rhabditida</taxon>
        <taxon>Tylenchina</taxon>
        <taxon>Tylenchomorpha</taxon>
        <taxon>Tylenchoidea</taxon>
        <taxon>Meloidogynidae</taxon>
        <taxon>Meloidogyninae</taxon>
        <taxon>Meloidogyne</taxon>
    </lineage>
</organism>
<keyword evidence="2" id="KW-0175">Coiled coil</keyword>
<dbReference type="Pfam" id="PF00787">
    <property type="entry name" value="PX"/>
    <property type="match status" value="1"/>
</dbReference>
<dbReference type="PROSITE" id="PS50195">
    <property type="entry name" value="PX"/>
    <property type="match status" value="1"/>
</dbReference>
<dbReference type="Gene3D" id="1.20.1270.60">
    <property type="entry name" value="Arfaptin homology (AH) domain/BAR domain"/>
    <property type="match status" value="1"/>
</dbReference>
<dbReference type="PANTHER" id="PTHR10555:SF170">
    <property type="entry name" value="FI18122P1"/>
    <property type="match status" value="1"/>
</dbReference>
<dbReference type="SMART" id="SM00312">
    <property type="entry name" value="PX"/>
    <property type="match status" value="1"/>
</dbReference>
<dbReference type="PANTHER" id="PTHR10555">
    <property type="entry name" value="SORTING NEXIN"/>
    <property type="match status" value="1"/>
</dbReference>
<dbReference type="Pfam" id="PF09325">
    <property type="entry name" value="Vps5"/>
    <property type="match status" value="1"/>
</dbReference>
<evidence type="ECO:0000259" key="3">
    <source>
        <dbReference type="PROSITE" id="PS50195"/>
    </source>
</evidence>
<dbReference type="Gene3D" id="3.30.1520.10">
    <property type="entry name" value="Phox-like domain"/>
    <property type="match status" value="1"/>
</dbReference>
<name>A0A6V7VNE5_MELEN</name>
<reference evidence="4 5" key="1">
    <citation type="submission" date="2020-08" db="EMBL/GenBank/DDBJ databases">
        <authorList>
            <person name="Koutsovoulos G."/>
            <person name="Danchin GJ E."/>
        </authorList>
    </citation>
    <scope>NUCLEOTIDE SEQUENCE [LARGE SCALE GENOMIC DNA]</scope>
</reference>
<protein>
    <recommendedName>
        <fullName evidence="3">PX domain-containing protein</fullName>
    </recommendedName>
</protein>
<comment type="similarity">
    <text evidence="1">Belongs to the sorting nexin family.</text>
</comment>
<dbReference type="EMBL" id="CAJEWN010000276">
    <property type="protein sequence ID" value="CAD2176435.1"/>
    <property type="molecule type" value="Genomic_DNA"/>
</dbReference>
<gene>
    <name evidence="4" type="ORF">MENT_LOCUS28247</name>
</gene>
<feature type="coiled-coil region" evidence="2">
    <location>
        <begin position="175"/>
        <end position="205"/>
    </location>
</feature>
<evidence type="ECO:0000313" key="5">
    <source>
        <dbReference type="Proteomes" id="UP000580250"/>
    </source>
</evidence>
<dbReference type="InterPro" id="IPR001683">
    <property type="entry name" value="PX_dom"/>
</dbReference>
<dbReference type="GO" id="GO:0005829">
    <property type="term" value="C:cytosol"/>
    <property type="evidence" value="ECO:0007669"/>
    <property type="project" value="GOC"/>
</dbReference>
<evidence type="ECO:0000313" key="4">
    <source>
        <dbReference type="EMBL" id="CAD2176435.1"/>
    </source>
</evidence>
<dbReference type="Proteomes" id="UP000580250">
    <property type="component" value="Unassembled WGS sequence"/>
</dbReference>
<dbReference type="OrthoDB" id="271164at2759"/>
<feature type="domain" description="PX" evidence="3">
    <location>
        <begin position="8"/>
        <end position="137"/>
    </location>
</feature>
<accession>A0A6V7VNE5</accession>
<dbReference type="InterPro" id="IPR015404">
    <property type="entry name" value="Vps5_C"/>
</dbReference>
<sequence length="386" mass="45010">MTTVETDGMLSIFVRAYEKRGEGINAFIAYKIETKISNIPGYTKNHFEVWRRFSDFLGLREKLAIKYQHKGVIVPYTPEKSITSLTKTKLTTGEEHSEATDRRSRLLERFLRRLVLQSQLINDEDVREFLSSEGDLPKANFTSTFSGSSVLKIFKSVGDAFTRIAFPMDENDRWFEQAHSQVEELEELLTRLQTHIDNLVGYRKELAIADEQLNKTINLLASSEENTGLARILSRLAETQEKLAVVEKHESEQDAQQLAESFQEQLQLLSVLKEVFYERVRGWQNWQSQQQILTKKRETKTRMELAGRSDCVAQCREDLRNSENMADQMEKDFLLISKTIREEYTRQAKQRREDLKQTIIGYLEALLESEQHTLEHWERYAEVAKV</sequence>
<evidence type="ECO:0000256" key="2">
    <source>
        <dbReference type="SAM" id="Coils"/>
    </source>
</evidence>
<dbReference type="SUPFAM" id="SSF64268">
    <property type="entry name" value="PX domain"/>
    <property type="match status" value="1"/>
</dbReference>
<dbReference type="GO" id="GO:0035091">
    <property type="term" value="F:phosphatidylinositol binding"/>
    <property type="evidence" value="ECO:0007669"/>
    <property type="project" value="InterPro"/>
</dbReference>